<dbReference type="Proteomes" id="UP000199126">
    <property type="component" value="Unassembled WGS sequence"/>
</dbReference>
<evidence type="ECO:0000313" key="2">
    <source>
        <dbReference type="Proteomes" id="UP000199126"/>
    </source>
</evidence>
<protein>
    <submittedName>
        <fullName evidence="1">Uncharacterized protein</fullName>
    </submittedName>
</protein>
<proteinExistence type="predicted"/>
<dbReference type="AlphaFoldDB" id="A0A1H8QWF1"/>
<evidence type="ECO:0000313" key="1">
    <source>
        <dbReference type="EMBL" id="SEO58505.1"/>
    </source>
</evidence>
<keyword evidence="2" id="KW-1185">Reference proteome</keyword>
<sequence length="78" mass="9142">MSRYEATFEVDSKTDSYAVRRIVERLYDTVREESRKVRDGSDDASELLREFEALRDAAEQPTAGKLTVRYEQYDDLDN</sequence>
<dbReference type="OrthoDB" id="282026at2157"/>
<dbReference type="EMBL" id="FODV01000003">
    <property type="protein sequence ID" value="SEO58505.1"/>
    <property type="molecule type" value="Genomic_DNA"/>
</dbReference>
<name>A0A1H8QWF1_9EURY</name>
<gene>
    <name evidence="1" type="ORF">SAMN04487948_103351</name>
</gene>
<reference evidence="2" key="1">
    <citation type="submission" date="2016-10" db="EMBL/GenBank/DDBJ databases">
        <authorList>
            <person name="Varghese N."/>
            <person name="Submissions S."/>
        </authorList>
    </citation>
    <scope>NUCLEOTIDE SEQUENCE [LARGE SCALE GENOMIC DNA]</scope>
    <source>
        <strain evidence="2">CGMCC 1.10121</strain>
    </source>
</reference>
<accession>A0A1H8QWF1</accession>
<organism evidence="1 2">
    <name type="scientific">Halogranum amylolyticum</name>
    <dbReference type="NCBI Taxonomy" id="660520"/>
    <lineage>
        <taxon>Archaea</taxon>
        <taxon>Methanobacteriati</taxon>
        <taxon>Methanobacteriota</taxon>
        <taxon>Stenosarchaea group</taxon>
        <taxon>Halobacteria</taxon>
        <taxon>Halobacteriales</taxon>
        <taxon>Haloferacaceae</taxon>
    </lineage>
</organism>
<dbReference type="RefSeq" id="WP_089822655.1">
    <property type="nucleotide sequence ID" value="NZ_FODV01000003.1"/>
</dbReference>